<dbReference type="InterPro" id="IPR008756">
    <property type="entry name" value="Peptidase_M56"/>
</dbReference>
<dbReference type="EMBL" id="CP036426">
    <property type="protein sequence ID" value="QDV38849.1"/>
    <property type="molecule type" value="Genomic_DNA"/>
</dbReference>
<evidence type="ECO:0000313" key="4">
    <source>
        <dbReference type="EMBL" id="QDV38849.1"/>
    </source>
</evidence>
<dbReference type="Pfam" id="PF13620">
    <property type="entry name" value="CarboxypepD_reg"/>
    <property type="match status" value="1"/>
</dbReference>
<evidence type="ECO:0000259" key="3">
    <source>
        <dbReference type="Pfam" id="PF05569"/>
    </source>
</evidence>
<feature type="transmembrane region" description="Helical" evidence="2">
    <location>
        <begin position="50"/>
        <end position="72"/>
    </location>
</feature>
<dbReference type="Proteomes" id="UP000317835">
    <property type="component" value="Chromosome"/>
</dbReference>
<feature type="region of interest" description="Disordered" evidence="1">
    <location>
        <begin position="86"/>
        <end position="132"/>
    </location>
</feature>
<evidence type="ECO:0000313" key="5">
    <source>
        <dbReference type="Proteomes" id="UP000317835"/>
    </source>
</evidence>
<dbReference type="Gene3D" id="2.60.40.1120">
    <property type="entry name" value="Carboxypeptidase-like, regulatory domain"/>
    <property type="match status" value="2"/>
</dbReference>
<dbReference type="Pfam" id="PF05569">
    <property type="entry name" value="Peptidase_M56"/>
    <property type="match status" value="1"/>
</dbReference>
<feature type="transmembrane region" description="Helical" evidence="2">
    <location>
        <begin position="375"/>
        <end position="397"/>
    </location>
</feature>
<feature type="region of interest" description="Disordered" evidence="1">
    <location>
        <begin position="1197"/>
        <end position="1224"/>
    </location>
</feature>
<dbReference type="InterPro" id="IPR008969">
    <property type="entry name" value="CarboxyPept-like_regulatory"/>
</dbReference>
<evidence type="ECO:0000256" key="2">
    <source>
        <dbReference type="SAM" id="Phobius"/>
    </source>
</evidence>
<dbReference type="PANTHER" id="PTHR34978:SF3">
    <property type="entry name" value="SLR0241 PROTEIN"/>
    <property type="match status" value="1"/>
</dbReference>
<name>A0A518HDB7_9BACT</name>
<feature type="transmembrane region" description="Helical" evidence="2">
    <location>
        <begin position="20"/>
        <end position="38"/>
    </location>
</feature>
<feature type="compositionally biased region" description="Pro residues" evidence="1">
    <location>
        <begin position="86"/>
        <end position="95"/>
    </location>
</feature>
<organism evidence="4 5">
    <name type="scientific">Tautonia plasticadhaerens</name>
    <dbReference type="NCBI Taxonomy" id="2527974"/>
    <lineage>
        <taxon>Bacteria</taxon>
        <taxon>Pseudomonadati</taxon>
        <taxon>Planctomycetota</taxon>
        <taxon>Planctomycetia</taxon>
        <taxon>Isosphaerales</taxon>
        <taxon>Isosphaeraceae</taxon>
        <taxon>Tautonia</taxon>
    </lineage>
</organism>
<dbReference type="SUPFAM" id="SSF49464">
    <property type="entry name" value="Carboxypeptidase regulatory domain-like"/>
    <property type="match status" value="1"/>
</dbReference>
<keyword evidence="5" id="KW-1185">Reference proteome</keyword>
<dbReference type="PANTHER" id="PTHR34978">
    <property type="entry name" value="POSSIBLE SENSOR-TRANSDUCER PROTEIN BLAR"/>
    <property type="match status" value="1"/>
</dbReference>
<keyword evidence="2" id="KW-0812">Transmembrane</keyword>
<keyword evidence="2" id="KW-1133">Transmembrane helix</keyword>
<reference evidence="4 5" key="1">
    <citation type="submission" date="2019-02" db="EMBL/GenBank/DDBJ databases">
        <title>Deep-cultivation of Planctomycetes and their phenomic and genomic characterization uncovers novel biology.</title>
        <authorList>
            <person name="Wiegand S."/>
            <person name="Jogler M."/>
            <person name="Boedeker C."/>
            <person name="Pinto D."/>
            <person name="Vollmers J."/>
            <person name="Rivas-Marin E."/>
            <person name="Kohn T."/>
            <person name="Peeters S.H."/>
            <person name="Heuer A."/>
            <person name="Rast P."/>
            <person name="Oberbeckmann S."/>
            <person name="Bunk B."/>
            <person name="Jeske O."/>
            <person name="Meyerdierks A."/>
            <person name="Storesund J.E."/>
            <person name="Kallscheuer N."/>
            <person name="Luecker S."/>
            <person name="Lage O.M."/>
            <person name="Pohl T."/>
            <person name="Merkel B.J."/>
            <person name="Hornburger P."/>
            <person name="Mueller R.-W."/>
            <person name="Bruemmer F."/>
            <person name="Labrenz M."/>
            <person name="Spormann A.M."/>
            <person name="Op den Camp H."/>
            <person name="Overmann J."/>
            <person name="Amann R."/>
            <person name="Jetten M.S.M."/>
            <person name="Mascher T."/>
            <person name="Medema M.H."/>
            <person name="Devos D.P."/>
            <person name="Kaster A.-K."/>
            <person name="Ovreas L."/>
            <person name="Rohde M."/>
            <person name="Galperin M.Y."/>
            <person name="Jogler C."/>
        </authorList>
    </citation>
    <scope>NUCLEOTIDE SEQUENCE [LARGE SCALE GENOMIC DNA]</scope>
    <source>
        <strain evidence="4 5">ElP</strain>
    </source>
</reference>
<feature type="domain" description="Peptidase M56" evidence="3">
    <location>
        <begin position="170"/>
        <end position="358"/>
    </location>
</feature>
<sequence>MTWQTISGGAVLASEFALNWLIQSTVLLAIGLAAGRLLRPAGAAVQSASYRATLAAVLASPLASAALLGAGIDGVRIRLAAAEPPEVAPVPPPPAVGSAPGETSGPVPVGGPRRPGPSSDAGTVARSPSARPEVGIEWRSLAGAADAAVSPEADAGPAGGGPRVAWSRADVGSIALPIGVVWLAGTLALLVRLLVGHRRLARLRGRASRVEPEVEELARGLARALGVALPGILRSPYLASPCLCGLRRPAILLPEGEDDPREAIVHELAHLARRDVSWNLLRQLAGALLWVHPLIWALSRRIEATAEEVCDDVVVALGADRSRYAGLLLEIAERSLPPASPVLVGVIASRSSLGRRVRRILDASRPLSTGVGARALAATAVLGLAGTLMAGLLGVGGSAMTAGAMPRPGAQADDDGEAGDPFKFNLTVVGPAGAPVPGVGLDVRTSPAPTADAISRGEFVRVGNYGILAKADDHGRFTVTLPGRPDRFSIGIHEPGYGPFSASWSASEHPREIPGEFVAELDEGWAVGGVVVDPEGEPIEGVEVHPSIEYKKRPGDTGQLAIGTRIRTDAEGRWRFESVPASMGDVFVSLDHPDYAPLRLSLPRDGFGVARGEAPDSRIELRRGLTVTGTVTDDSGEPIAGALVRTEFVNEIREARTDDRGVYRLEGCEPMMARVVVSAEGRAMDLKEVRVSPEMGPVDFSMRPGGTIRVRVVDEQGIGIPRARIMAQRWRGPVDYFEFDHVDEYTNDQGVWEWHEAPLDEIQADIYRPGGMSLSKRSLVAREEEYVFSPPRALVVSGRVVDAGTKEPIASFRVTPGLRNSDPRIRENWIPHERYEASDGEYRVRFSHDYPAHLVRIEADGYRVAVSRDILSDEGDVVVDFELEPAEDIAATILTADGGPASLAEVALGEAGSQINVTQGAIDDGSTYAIRLQADEGGRFRLPARDEPFQVVITHPAGFAHLKSEGGRIPDRVTLTRWARVEGTFRVGPEPAPNVVLWLNTEGIHSYGDGVPNIFTHHEATTGAGGRFAFERAFPGRGWIGRNILLTVDDGATEVTSSRMSPVELVAGEAERLDLGGTGRPVVGTLEAPAGRAEPVLWSFALVDVRLDLAVPPPPPEPPAAVRDDPGLHKEWWDSWRSSEEGKRWAAAREASDRHRMSSPYFMATVARDGSFRIDDVPEGDYVLSVRFNDHEAGRISGRPFSVPPDGRGGLDGPIDLGTLKLGP</sequence>
<dbReference type="RefSeq" id="WP_145277667.1">
    <property type="nucleotide sequence ID" value="NZ_CP036426.1"/>
</dbReference>
<accession>A0A518HDB7</accession>
<keyword evidence="2" id="KW-0472">Membrane</keyword>
<proteinExistence type="predicted"/>
<protein>
    <submittedName>
        <fullName evidence="4">Regulatory protein BlaR1</fullName>
    </submittedName>
</protein>
<feature type="compositionally biased region" description="Low complexity" evidence="1">
    <location>
        <begin position="96"/>
        <end position="112"/>
    </location>
</feature>
<gene>
    <name evidence="4" type="primary">blaR1_4</name>
    <name evidence="4" type="ORF">ElP_68070</name>
</gene>
<feature type="transmembrane region" description="Helical" evidence="2">
    <location>
        <begin position="174"/>
        <end position="195"/>
    </location>
</feature>
<dbReference type="InterPro" id="IPR052173">
    <property type="entry name" value="Beta-lactam_resp_regulator"/>
</dbReference>
<dbReference type="CDD" id="cd07341">
    <property type="entry name" value="M56_BlaR1_MecR1_like"/>
    <property type="match status" value="1"/>
</dbReference>
<dbReference type="AlphaFoldDB" id="A0A518HDB7"/>
<dbReference type="OrthoDB" id="279966at2"/>
<evidence type="ECO:0000256" key="1">
    <source>
        <dbReference type="SAM" id="MobiDB-lite"/>
    </source>
</evidence>
<dbReference type="KEGG" id="tpla:ElP_68070"/>